<accession>A0A6J2X7K8</accession>
<protein>
    <submittedName>
        <fullName evidence="3">Uncharacterized protein LOC115875834</fullName>
    </submittedName>
</protein>
<dbReference type="Proteomes" id="UP000504635">
    <property type="component" value="Unplaced"/>
</dbReference>
<evidence type="ECO:0000313" key="2">
    <source>
        <dbReference type="Proteomes" id="UP000504635"/>
    </source>
</evidence>
<dbReference type="GeneID" id="115875834"/>
<name>A0A6J2X7K8_SITOR</name>
<proteinExistence type="predicted"/>
<dbReference type="KEGG" id="soy:115875834"/>
<reference evidence="3" key="1">
    <citation type="submission" date="2025-08" db="UniProtKB">
        <authorList>
            <consortium name="RefSeq"/>
        </authorList>
    </citation>
    <scope>IDENTIFICATION</scope>
    <source>
        <tissue evidence="3">Gonads</tissue>
    </source>
</reference>
<dbReference type="AlphaFoldDB" id="A0A6J2X7K8"/>
<keyword evidence="2" id="KW-1185">Reference proteome</keyword>
<dbReference type="InParanoid" id="A0A6J2X7K8"/>
<sequence>MDKTKEIFLFPQREVDALVGNYQDDATLPDGSPAISRAARRRENGKRMKWTRELNIDIMPSFYYVNQCQYQPLPGWRSSLHADFTRRHPDLQVSEQNVVDRKRVILSKQYLTVDELQNIKREVGNILQQEQEYGDNERNIFHRDEGIPEEQVDRTQQEAENQVPQDNENEVAKEKWAETFESLLAMYINTCPLERPAIPVLQNVRKAQGIIERVNALLEAYTTPDKSLEYVHLALYCAAVTVVQHNGQSTYYPRAISYNRLDQIPAWRRGLEKTIDKLRGRADLIAEFLKDKPSKKVHQKVNCRQSQPKYMKTNLTIYKSL</sequence>
<organism evidence="2 3">
    <name type="scientific">Sitophilus oryzae</name>
    <name type="common">Rice weevil</name>
    <name type="synonym">Curculio oryzae</name>
    <dbReference type="NCBI Taxonomy" id="7048"/>
    <lineage>
        <taxon>Eukaryota</taxon>
        <taxon>Metazoa</taxon>
        <taxon>Ecdysozoa</taxon>
        <taxon>Arthropoda</taxon>
        <taxon>Hexapoda</taxon>
        <taxon>Insecta</taxon>
        <taxon>Pterygota</taxon>
        <taxon>Neoptera</taxon>
        <taxon>Endopterygota</taxon>
        <taxon>Coleoptera</taxon>
        <taxon>Polyphaga</taxon>
        <taxon>Cucujiformia</taxon>
        <taxon>Curculionidae</taxon>
        <taxon>Dryophthorinae</taxon>
        <taxon>Sitophilus</taxon>
    </lineage>
</organism>
<feature type="region of interest" description="Disordered" evidence="1">
    <location>
        <begin position="151"/>
        <end position="171"/>
    </location>
</feature>
<gene>
    <name evidence="3" type="primary">LOC115875834</name>
</gene>
<evidence type="ECO:0000313" key="3">
    <source>
        <dbReference type="RefSeq" id="XP_030747223.1"/>
    </source>
</evidence>
<evidence type="ECO:0000256" key="1">
    <source>
        <dbReference type="SAM" id="MobiDB-lite"/>
    </source>
</evidence>
<dbReference type="RefSeq" id="XP_030747223.1">
    <property type="nucleotide sequence ID" value="XM_030891363.1"/>
</dbReference>
<dbReference type="OrthoDB" id="6779922at2759"/>